<gene>
    <name evidence="2" type="ORF">BU16DRAFT_566042</name>
</gene>
<protein>
    <submittedName>
        <fullName evidence="2">Uncharacterized protein</fullName>
    </submittedName>
</protein>
<dbReference type="Proteomes" id="UP000799750">
    <property type="component" value="Unassembled WGS sequence"/>
</dbReference>
<evidence type="ECO:0000313" key="2">
    <source>
        <dbReference type="EMBL" id="KAF2491129.1"/>
    </source>
</evidence>
<proteinExistence type="predicted"/>
<keyword evidence="3" id="KW-1185">Reference proteome</keyword>
<reference evidence="2" key="1">
    <citation type="journal article" date="2020" name="Stud. Mycol.">
        <title>101 Dothideomycetes genomes: a test case for predicting lifestyles and emergence of pathogens.</title>
        <authorList>
            <person name="Haridas S."/>
            <person name="Albert R."/>
            <person name="Binder M."/>
            <person name="Bloem J."/>
            <person name="Labutti K."/>
            <person name="Salamov A."/>
            <person name="Andreopoulos B."/>
            <person name="Baker S."/>
            <person name="Barry K."/>
            <person name="Bills G."/>
            <person name="Bluhm B."/>
            <person name="Cannon C."/>
            <person name="Castanera R."/>
            <person name="Culley D."/>
            <person name="Daum C."/>
            <person name="Ezra D."/>
            <person name="Gonzalez J."/>
            <person name="Henrissat B."/>
            <person name="Kuo A."/>
            <person name="Liang C."/>
            <person name="Lipzen A."/>
            <person name="Lutzoni F."/>
            <person name="Magnuson J."/>
            <person name="Mondo S."/>
            <person name="Nolan M."/>
            <person name="Ohm R."/>
            <person name="Pangilinan J."/>
            <person name="Park H.-J."/>
            <person name="Ramirez L."/>
            <person name="Alfaro M."/>
            <person name="Sun H."/>
            <person name="Tritt A."/>
            <person name="Yoshinaga Y."/>
            <person name="Zwiers L.-H."/>
            <person name="Turgeon B."/>
            <person name="Goodwin S."/>
            <person name="Spatafora J."/>
            <person name="Crous P."/>
            <person name="Grigoriev I."/>
        </authorList>
    </citation>
    <scope>NUCLEOTIDE SEQUENCE</scope>
    <source>
        <strain evidence="2">CBS 269.34</strain>
    </source>
</reference>
<dbReference type="AlphaFoldDB" id="A0A6A6QG90"/>
<name>A0A6A6QG90_9PEZI</name>
<evidence type="ECO:0000313" key="3">
    <source>
        <dbReference type="Proteomes" id="UP000799750"/>
    </source>
</evidence>
<sequence length="173" mass="19089">MPHPRRPSLPQLPKPPHDRSFSASFPRATQPPPTVVPPSHTSSPPQPLPLLKSHMTLRASPEPLGVRSPNWQPPARSVLAQDYLDSRLPAIRQRIDARQADAQTNGREAEEELLGCLRGAVREMMGAERGFWVELEELATVAAATRFLLVDEALRGMGRGVLTGKERESLLCL</sequence>
<evidence type="ECO:0000256" key="1">
    <source>
        <dbReference type="SAM" id="MobiDB-lite"/>
    </source>
</evidence>
<dbReference type="EMBL" id="MU004196">
    <property type="protein sequence ID" value="KAF2491129.1"/>
    <property type="molecule type" value="Genomic_DNA"/>
</dbReference>
<accession>A0A6A6QG90</accession>
<organism evidence="2 3">
    <name type="scientific">Lophium mytilinum</name>
    <dbReference type="NCBI Taxonomy" id="390894"/>
    <lineage>
        <taxon>Eukaryota</taxon>
        <taxon>Fungi</taxon>
        <taxon>Dikarya</taxon>
        <taxon>Ascomycota</taxon>
        <taxon>Pezizomycotina</taxon>
        <taxon>Dothideomycetes</taxon>
        <taxon>Pleosporomycetidae</taxon>
        <taxon>Mytilinidiales</taxon>
        <taxon>Mytilinidiaceae</taxon>
        <taxon>Lophium</taxon>
    </lineage>
</organism>
<feature type="region of interest" description="Disordered" evidence="1">
    <location>
        <begin position="1"/>
        <end position="51"/>
    </location>
</feature>